<reference evidence="1" key="1">
    <citation type="journal article" date="2020" name="Stud. Mycol.">
        <title>101 Dothideomycetes genomes: a test case for predicting lifestyles and emergence of pathogens.</title>
        <authorList>
            <person name="Haridas S."/>
            <person name="Albert R."/>
            <person name="Binder M."/>
            <person name="Bloem J."/>
            <person name="Labutti K."/>
            <person name="Salamov A."/>
            <person name="Andreopoulos B."/>
            <person name="Baker S."/>
            <person name="Barry K."/>
            <person name="Bills G."/>
            <person name="Bluhm B."/>
            <person name="Cannon C."/>
            <person name="Castanera R."/>
            <person name="Culley D."/>
            <person name="Daum C."/>
            <person name="Ezra D."/>
            <person name="Gonzalez J."/>
            <person name="Henrissat B."/>
            <person name="Kuo A."/>
            <person name="Liang C."/>
            <person name="Lipzen A."/>
            <person name="Lutzoni F."/>
            <person name="Magnuson J."/>
            <person name="Mondo S."/>
            <person name="Nolan M."/>
            <person name="Ohm R."/>
            <person name="Pangilinan J."/>
            <person name="Park H.-J."/>
            <person name="Ramirez L."/>
            <person name="Alfaro M."/>
            <person name="Sun H."/>
            <person name="Tritt A."/>
            <person name="Yoshinaga Y."/>
            <person name="Zwiers L.-H."/>
            <person name="Turgeon B."/>
            <person name="Goodwin S."/>
            <person name="Spatafora J."/>
            <person name="Crous P."/>
            <person name="Grigoriev I."/>
        </authorList>
    </citation>
    <scope>NUCLEOTIDE SEQUENCE</scope>
    <source>
        <strain evidence="1">CBS 119687</strain>
    </source>
</reference>
<proteinExistence type="predicted"/>
<keyword evidence="2" id="KW-1185">Reference proteome</keyword>
<organism evidence="1 2">
    <name type="scientific">Dothidotthia symphoricarpi CBS 119687</name>
    <dbReference type="NCBI Taxonomy" id="1392245"/>
    <lineage>
        <taxon>Eukaryota</taxon>
        <taxon>Fungi</taxon>
        <taxon>Dikarya</taxon>
        <taxon>Ascomycota</taxon>
        <taxon>Pezizomycotina</taxon>
        <taxon>Dothideomycetes</taxon>
        <taxon>Pleosporomycetidae</taxon>
        <taxon>Pleosporales</taxon>
        <taxon>Dothidotthiaceae</taxon>
        <taxon>Dothidotthia</taxon>
    </lineage>
</organism>
<dbReference type="AlphaFoldDB" id="A0A6A6AHR3"/>
<evidence type="ECO:0000313" key="2">
    <source>
        <dbReference type="Proteomes" id="UP000799771"/>
    </source>
</evidence>
<accession>A0A6A6AHR3</accession>
<dbReference type="GeneID" id="54408388"/>
<dbReference type="EMBL" id="ML977504">
    <property type="protein sequence ID" value="KAF2130447.1"/>
    <property type="molecule type" value="Genomic_DNA"/>
</dbReference>
<evidence type="ECO:0000313" key="1">
    <source>
        <dbReference type="EMBL" id="KAF2130447.1"/>
    </source>
</evidence>
<name>A0A6A6AHR3_9PLEO</name>
<dbReference type="RefSeq" id="XP_033524834.1">
    <property type="nucleotide sequence ID" value="XM_033667956.1"/>
</dbReference>
<gene>
    <name evidence="1" type="ORF">P153DRAFT_366034</name>
</gene>
<protein>
    <submittedName>
        <fullName evidence="1">Uncharacterized protein</fullName>
    </submittedName>
</protein>
<dbReference type="Proteomes" id="UP000799771">
    <property type="component" value="Unassembled WGS sequence"/>
</dbReference>
<sequence length="100" mass="11280">MTVHACLWGFFPSDIGRVVTDRGVVRAGFAIRDRRFREKGVLYLPYWEGNGGASGADCRVCACVPTFRDLGMFFGLCRGEWRVGGLICWVVRNELRDGKF</sequence>